<proteinExistence type="predicted"/>
<dbReference type="Proteomes" id="UP000183376">
    <property type="component" value="Chromosome I"/>
</dbReference>
<evidence type="ECO:0000313" key="6">
    <source>
        <dbReference type="Proteomes" id="UP000183376"/>
    </source>
</evidence>
<dbReference type="RefSeq" id="WP_030427923.1">
    <property type="nucleotide sequence ID" value="NZ_JOEF01000003.1"/>
</dbReference>
<feature type="transmembrane region" description="Helical" evidence="2">
    <location>
        <begin position="205"/>
        <end position="226"/>
    </location>
</feature>
<evidence type="ECO:0000259" key="4">
    <source>
        <dbReference type="Pfam" id="PF07987"/>
    </source>
</evidence>
<keyword evidence="2" id="KW-0472">Membrane</keyword>
<sequence>MSLNRRVLGVLAATGVATLLTAAPALAHVTAQPGTAEQGGYTKVAFRVPNESSTAGTVKIEVTLPAEHPLTSVRTKPVPGWKAEVSKAPLATPVESHGTRITEAVRTITWTADPGVKIGNNEFAEFEVSLGKLPENTDKLVMPTTQTYDDGKVVKWEQRPTNGAEPERPAPVLKLTPKAAAGSGSHSHGSESSAATETADDTARLLGGAGLVVGALGVGFGIGAIARSRKATSA</sequence>
<feature type="domain" description="YncI copper-binding" evidence="4">
    <location>
        <begin position="28"/>
        <end position="175"/>
    </location>
</feature>
<protein>
    <submittedName>
        <fullName evidence="5">Uncharacterized protein YcnI</fullName>
    </submittedName>
</protein>
<dbReference type="OrthoDB" id="9810871at2"/>
<keyword evidence="3" id="KW-0732">Signal</keyword>
<evidence type="ECO:0000313" key="5">
    <source>
        <dbReference type="EMBL" id="SDN26976.1"/>
    </source>
</evidence>
<accession>A0A1H0A2R5</accession>
<evidence type="ECO:0000256" key="2">
    <source>
        <dbReference type="SAM" id="Phobius"/>
    </source>
</evidence>
<dbReference type="InterPro" id="IPR038507">
    <property type="entry name" value="YcnI-like_sf"/>
</dbReference>
<dbReference type="STRING" id="211114.SAMN04489726_5809"/>
<evidence type="ECO:0000256" key="1">
    <source>
        <dbReference type="SAM" id="MobiDB-lite"/>
    </source>
</evidence>
<keyword evidence="2" id="KW-0812">Transmembrane</keyword>
<dbReference type="EMBL" id="LT629701">
    <property type="protein sequence ID" value="SDN26976.1"/>
    <property type="molecule type" value="Genomic_DNA"/>
</dbReference>
<dbReference type="InterPro" id="IPR012533">
    <property type="entry name" value="YcnI-copper_dom"/>
</dbReference>
<gene>
    <name evidence="5" type="ORF">SAMN04489726_5809</name>
</gene>
<feature type="signal peptide" evidence="3">
    <location>
        <begin position="1"/>
        <end position="27"/>
    </location>
</feature>
<organism evidence="5 6">
    <name type="scientific">Allokutzneria albata</name>
    <name type="common">Kibdelosporangium albatum</name>
    <dbReference type="NCBI Taxonomy" id="211114"/>
    <lineage>
        <taxon>Bacteria</taxon>
        <taxon>Bacillati</taxon>
        <taxon>Actinomycetota</taxon>
        <taxon>Actinomycetes</taxon>
        <taxon>Pseudonocardiales</taxon>
        <taxon>Pseudonocardiaceae</taxon>
        <taxon>Allokutzneria</taxon>
    </lineage>
</organism>
<keyword evidence="6" id="KW-1185">Reference proteome</keyword>
<feature type="chain" id="PRO_5009246673" evidence="3">
    <location>
        <begin position="28"/>
        <end position="234"/>
    </location>
</feature>
<name>A0A1H0A2R5_ALLAB</name>
<evidence type="ECO:0000256" key="3">
    <source>
        <dbReference type="SAM" id="SignalP"/>
    </source>
</evidence>
<feature type="compositionally biased region" description="Low complexity" evidence="1">
    <location>
        <begin position="179"/>
        <end position="197"/>
    </location>
</feature>
<reference evidence="5 6" key="1">
    <citation type="submission" date="2016-10" db="EMBL/GenBank/DDBJ databases">
        <authorList>
            <person name="de Groot N.N."/>
        </authorList>
    </citation>
    <scope>NUCLEOTIDE SEQUENCE [LARGE SCALE GENOMIC DNA]</scope>
    <source>
        <strain evidence="5 6">DSM 44149</strain>
    </source>
</reference>
<dbReference type="AlphaFoldDB" id="A0A1H0A2R5"/>
<feature type="region of interest" description="Disordered" evidence="1">
    <location>
        <begin position="178"/>
        <end position="199"/>
    </location>
</feature>
<dbReference type="CDD" id="cd08545">
    <property type="entry name" value="YcnI_like"/>
    <property type="match status" value="1"/>
</dbReference>
<dbReference type="Gene3D" id="2.60.40.2230">
    <property type="entry name" value="Uncharacterised protein YcnI-like PF07987, DUF1775"/>
    <property type="match status" value="1"/>
</dbReference>
<keyword evidence="2" id="KW-1133">Transmembrane helix</keyword>
<dbReference type="Pfam" id="PF07987">
    <property type="entry name" value="DUF1775"/>
    <property type="match status" value="1"/>
</dbReference>
<dbReference type="eggNOG" id="COG4549">
    <property type="taxonomic scope" value="Bacteria"/>
</dbReference>